<protein>
    <submittedName>
        <fullName evidence="2">Uncharacterized protein</fullName>
    </submittedName>
</protein>
<dbReference type="RefSeq" id="WP_188126414.1">
    <property type="nucleotide sequence ID" value="NZ_BOMP01000133.1"/>
</dbReference>
<dbReference type="EMBL" id="JACHNC010000001">
    <property type="protein sequence ID" value="MBB4754929.1"/>
    <property type="molecule type" value="Genomic_DNA"/>
</dbReference>
<proteinExistence type="predicted"/>
<reference evidence="1 4" key="2">
    <citation type="submission" date="2021-01" db="EMBL/GenBank/DDBJ databases">
        <title>Whole genome shotgun sequence of Actinoplanes lobatus NBRC 12513.</title>
        <authorList>
            <person name="Komaki H."/>
            <person name="Tamura T."/>
        </authorList>
    </citation>
    <scope>NUCLEOTIDE SEQUENCE [LARGE SCALE GENOMIC DNA]</scope>
    <source>
        <strain evidence="1 4">NBRC 12513</strain>
    </source>
</reference>
<name>A0A7W7HQR2_9ACTN</name>
<dbReference type="AlphaFoldDB" id="A0A7W7HQR2"/>
<dbReference type="Proteomes" id="UP000590511">
    <property type="component" value="Unassembled WGS sequence"/>
</dbReference>
<sequence length="106" mass="11412">MAVPELHIDVAAVDAHATKVDEIADMLDQVTAAAGYLDQQDSVYGEFPSLLILPILNIVQEYAVQDLRAGTDATAHLADVLRSITVEIGITDNEAAHVIGFQEGRR</sequence>
<evidence type="ECO:0000313" key="2">
    <source>
        <dbReference type="EMBL" id="MBB4754929.1"/>
    </source>
</evidence>
<comment type="caution">
    <text evidence="2">The sequence shown here is derived from an EMBL/GenBank/DDBJ whole genome shotgun (WGS) entry which is preliminary data.</text>
</comment>
<evidence type="ECO:0000313" key="3">
    <source>
        <dbReference type="Proteomes" id="UP000590511"/>
    </source>
</evidence>
<keyword evidence="4" id="KW-1185">Reference proteome</keyword>
<evidence type="ECO:0000313" key="1">
    <source>
        <dbReference type="EMBL" id="GIE44541.1"/>
    </source>
</evidence>
<reference evidence="2 3" key="1">
    <citation type="submission" date="2020-08" db="EMBL/GenBank/DDBJ databases">
        <title>Sequencing the genomes of 1000 actinobacteria strains.</title>
        <authorList>
            <person name="Klenk H.-P."/>
        </authorList>
    </citation>
    <scope>NUCLEOTIDE SEQUENCE [LARGE SCALE GENOMIC DNA]</scope>
    <source>
        <strain evidence="2 3">DSM 43150</strain>
    </source>
</reference>
<dbReference type="EMBL" id="BOMP01000133">
    <property type="protein sequence ID" value="GIE44541.1"/>
    <property type="molecule type" value="Genomic_DNA"/>
</dbReference>
<gene>
    <name evidence="1" type="ORF">Alo02nite_74390</name>
    <name evidence="2" type="ORF">BJ964_009090</name>
</gene>
<accession>A0A7W7HQR2</accession>
<evidence type="ECO:0000313" key="4">
    <source>
        <dbReference type="Proteomes" id="UP000631312"/>
    </source>
</evidence>
<organism evidence="2 3">
    <name type="scientific">Actinoplanes lobatus</name>
    <dbReference type="NCBI Taxonomy" id="113568"/>
    <lineage>
        <taxon>Bacteria</taxon>
        <taxon>Bacillati</taxon>
        <taxon>Actinomycetota</taxon>
        <taxon>Actinomycetes</taxon>
        <taxon>Micromonosporales</taxon>
        <taxon>Micromonosporaceae</taxon>
        <taxon>Actinoplanes</taxon>
    </lineage>
</organism>
<dbReference type="Proteomes" id="UP000631312">
    <property type="component" value="Unassembled WGS sequence"/>
</dbReference>